<dbReference type="CDD" id="cd00609">
    <property type="entry name" value="AAT_like"/>
    <property type="match status" value="1"/>
</dbReference>
<name>A0A1G9YVH6_9ACTN</name>
<evidence type="ECO:0000313" key="4">
    <source>
        <dbReference type="Proteomes" id="UP000198680"/>
    </source>
</evidence>
<reference evidence="4" key="1">
    <citation type="submission" date="2016-10" db="EMBL/GenBank/DDBJ databases">
        <authorList>
            <person name="Varghese N."/>
            <person name="Submissions S."/>
        </authorList>
    </citation>
    <scope>NUCLEOTIDE SEQUENCE [LARGE SCALE GENOMIC DNA]</scope>
    <source>
        <strain evidence="4">DSM 45419</strain>
    </source>
</reference>
<organism evidence="3 4">
    <name type="scientific">Geodermatophilus siccatus</name>
    <dbReference type="NCBI Taxonomy" id="1137991"/>
    <lineage>
        <taxon>Bacteria</taxon>
        <taxon>Bacillati</taxon>
        <taxon>Actinomycetota</taxon>
        <taxon>Actinomycetes</taxon>
        <taxon>Geodermatophilales</taxon>
        <taxon>Geodermatophilaceae</taxon>
        <taxon>Geodermatophilus</taxon>
    </lineage>
</organism>
<keyword evidence="4" id="KW-1185">Reference proteome</keyword>
<keyword evidence="1 3" id="KW-0032">Aminotransferase</keyword>
<dbReference type="GO" id="GO:0008483">
    <property type="term" value="F:transaminase activity"/>
    <property type="evidence" value="ECO:0007669"/>
    <property type="project" value="UniProtKB-KW"/>
</dbReference>
<dbReference type="InterPro" id="IPR004838">
    <property type="entry name" value="NHTrfase_class1_PyrdxlP-BS"/>
</dbReference>
<feature type="domain" description="Aminotransferase class I/classII large" evidence="2">
    <location>
        <begin position="54"/>
        <end position="364"/>
    </location>
</feature>
<dbReference type="RefSeq" id="WP_091222875.1">
    <property type="nucleotide sequence ID" value="NZ_FNHE01000012.1"/>
</dbReference>
<dbReference type="PANTHER" id="PTHR43510:SF1">
    <property type="entry name" value="AMINOTRANSFERASE FUNCTION, HYPOTHETICAL (EUROFUNG)"/>
    <property type="match status" value="1"/>
</dbReference>
<comment type="similarity">
    <text evidence="1">Belongs to the class-I pyridoxal-phosphate-dependent aminotransferase family.</text>
</comment>
<dbReference type="SUPFAM" id="SSF53383">
    <property type="entry name" value="PLP-dependent transferases"/>
    <property type="match status" value="1"/>
</dbReference>
<dbReference type="Gene3D" id="3.90.1150.10">
    <property type="entry name" value="Aspartate Aminotransferase, domain 1"/>
    <property type="match status" value="1"/>
</dbReference>
<dbReference type="Gene3D" id="3.40.640.10">
    <property type="entry name" value="Type I PLP-dependent aspartate aminotransferase-like (Major domain)"/>
    <property type="match status" value="1"/>
</dbReference>
<dbReference type="PROSITE" id="PS00105">
    <property type="entry name" value="AA_TRANSFER_CLASS_1"/>
    <property type="match status" value="1"/>
</dbReference>
<accession>A0A1G9YVH6</accession>
<dbReference type="InterPro" id="IPR015421">
    <property type="entry name" value="PyrdxlP-dep_Trfase_major"/>
</dbReference>
<dbReference type="GO" id="GO:0030170">
    <property type="term" value="F:pyridoxal phosphate binding"/>
    <property type="evidence" value="ECO:0007669"/>
    <property type="project" value="InterPro"/>
</dbReference>
<dbReference type="AlphaFoldDB" id="A0A1G9YVH6"/>
<dbReference type="Proteomes" id="UP000198680">
    <property type="component" value="Unassembled WGS sequence"/>
</dbReference>
<dbReference type="EMBL" id="FNHE01000012">
    <property type="protein sequence ID" value="SDN13150.1"/>
    <property type="molecule type" value="Genomic_DNA"/>
</dbReference>
<gene>
    <name evidence="3" type="ORF">SAMN05660642_04142</name>
</gene>
<evidence type="ECO:0000259" key="2">
    <source>
        <dbReference type="Pfam" id="PF00155"/>
    </source>
</evidence>
<dbReference type="EC" id="2.6.1.-" evidence="1"/>
<dbReference type="Pfam" id="PF00155">
    <property type="entry name" value="Aminotran_1_2"/>
    <property type="match status" value="1"/>
</dbReference>
<evidence type="ECO:0000313" key="3">
    <source>
        <dbReference type="EMBL" id="SDN13150.1"/>
    </source>
</evidence>
<dbReference type="STRING" id="1137991.SAMN05660642_04142"/>
<keyword evidence="1 3" id="KW-0808">Transferase</keyword>
<dbReference type="PANTHER" id="PTHR43510">
    <property type="entry name" value="AMINOTRANSFERASE FUNCTION, HYPOTHETICAL (EUROFUNG)"/>
    <property type="match status" value="1"/>
</dbReference>
<dbReference type="InterPro" id="IPR015424">
    <property type="entry name" value="PyrdxlP-dep_Trfase"/>
</dbReference>
<sequence length="375" mass="39717">MTTPPPFAAFDLERWQSDWEQRVEVNLADSGVDPVPLGALLDGDLGPLAGHPLHYPEVNGTQRLRERIAALHPGCRPEQVLVTVGAAEANSLVVQLLAGAGDRVAVMTPGYQQVRGLAANAGAHVVDLPLRQEQGWRPDLDALADAVRPGTALVSVNTPNNPTGTVLTDAELDDVVAAAERSGAWLHSDEVYRGSELDGPEAPSAWGRSDRVLVVGSLSKAYGLSGLRVGWVVGPQDAVEALWRRHEYAAIATASLSMLLAERALEPATRSRLLDRQRTLARAGRRTLLDWVAAHPDLVELDPPAATALGLPRLLRQTDSVAVATAIRERAGVLVCPGAYLGAEGHLRLSHALDPARTAAALDRVADVLTALGAA</sequence>
<dbReference type="InterPro" id="IPR004839">
    <property type="entry name" value="Aminotransferase_I/II_large"/>
</dbReference>
<proteinExistence type="inferred from homology"/>
<dbReference type="InterPro" id="IPR015422">
    <property type="entry name" value="PyrdxlP-dep_Trfase_small"/>
</dbReference>
<protein>
    <recommendedName>
        <fullName evidence="1">Aminotransferase</fullName>
        <ecNumber evidence="1">2.6.1.-</ecNumber>
    </recommendedName>
</protein>
<evidence type="ECO:0000256" key="1">
    <source>
        <dbReference type="RuleBase" id="RU000481"/>
    </source>
</evidence>
<dbReference type="OrthoDB" id="9763453at2"/>
<comment type="cofactor">
    <cofactor evidence="1">
        <name>pyridoxal 5'-phosphate</name>
        <dbReference type="ChEBI" id="CHEBI:597326"/>
    </cofactor>
</comment>